<gene>
    <name evidence="4" type="ORF">IV203_034688</name>
</gene>
<keyword evidence="2" id="KW-1133">Transmembrane helix</keyword>
<evidence type="ECO:0000313" key="5">
    <source>
        <dbReference type="Proteomes" id="UP000693970"/>
    </source>
</evidence>
<dbReference type="InterPro" id="IPR004027">
    <property type="entry name" value="SEC_C_motif"/>
</dbReference>
<accession>A0A9K3PTU6</accession>
<feature type="transmembrane region" description="Helical" evidence="2">
    <location>
        <begin position="12"/>
        <end position="31"/>
    </location>
</feature>
<keyword evidence="2" id="KW-0472">Membrane</keyword>
<feature type="region of interest" description="Disordered" evidence="1">
    <location>
        <begin position="236"/>
        <end position="259"/>
    </location>
</feature>
<evidence type="ECO:0000259" key="3">
    <source>
        <dbReference type="Pfam" id="PF17775"/>
    </source>
</evidence>
<reference evidence="4" key="2">
    <citation type="submission" date="2021-04" db="EMBL/GenBank/DDBJ databases">
        <authorList>
            <person name="Podell S."/>
        </authorList>
    </citation>
    <scope>NUCLEOTIDE SEQUENCE</scope>
    <source>
        <strain evidence="4">Hildebrandi</strain>
    </source>
</reference>
<proteinExistence type="predicted"/>
<dbReference type="Pfam" id="PF17775">
    <property type="entry name" value="YchJ_M-like"/>
    <property type="match status" value="1"/>
</dbReference>
<dbReference type="PANTHER" id="PTHR33747">
    <property type="entry name" value="UPF0225 PROTEIN SCO1677"/>
    <property type="match status" value="1"/>
</dbReference>
<evidence type="ECO:0000313" key="4">
    <source>
        <dbReference type="EMBL" id="KAG7359590.1"/>
    </source>
</evidence>
<organism evidence="4 5">
    <name type="scientific">Nitzschia inconspicua</name>
    <dbReference type="NCBI Taxonomy" id="303405"/>
    <lineage>
        <taxon>Eukaryota</taxon>
        <taxon>Sar</taxon>
        <taxon>Stramenopiles</taxon>
        <taxon>Ochrophyta</taxon>
        <taxon>Bacillariophyta</taxon>
        <taxon>Bacillariophyceae</taxon>
        <taxon>Bacillariophycidae</taxon>
        <taxon>Bacillariales</taxon>
        <taxon>Bacillariaceae</taxon>
        <taxon>Nitzschia</taxon>
    </lineage>
</organism>
<dbReference type="AlphaFoldDB" id="A0A9K3PTU6"/>
<feature type="compositionally biased region" description="Low complexity" evidence="1">
    <location>
        <begin position="70"/>
        <end position="79"/>
    </location>
</feature>
<comment type="caution">
    <text evidence="4">The sequence shown here is derived from an EMBL/GenBank/DDBJ whole genome shotgun (WGS) entry which is preliminary data.</text>
</comment>
<feature type="region of interest" description="Disordered" evidence="1">
    <location>
        <begin position="60"/>
        <end position="81"/>
    </location>
</feature>
<dbReference type="EMBL" id="JAGRRH010000013">
    <property type="protein sequence ID" value="KAG7359590.1"/>
    <property type="molecule type" value="Genomic_DNA"/>
</dbReference>
<evidence type="ECO:0000256" key="2">
    <source>
        <dbReference type="SAM" id="Phobius"/>
    </source>
</evidence>
<sequence>MWRESRAFGCYMLWWGMALFFTTEWCSVVLVDSFQPVNRNDGFSNSLCKPYTRQSTALFAGTKKKKKRSSGSSDTKNSSGFGGAAMESCPCGSGETYASCCGKLHRDVNSYRMATPEQVVRARYSAYAKKQPDFLMASTHPLNKNFDTDLKRWKNSIKENMYDNFDMPKCYIIQETLGPDDNEATVQFIAEMILRETGEVTSFMETSTFERAKTHGAWLYKDGVIEAAPGIEINNGTCSDADSSDGKSPSMEEKLAGML</sequence>
<dbReference type="PANTHER" id="PTHR33747:SF1">
    <property type="entry name" value="ADENYLATE CYCLASE-ASSOCIATED CAP C-TERMINAL DOMAIN-CONTAINING PROTEIN"/>
    <property type="match status" value="1"/>
</dbReference>
<name>A0A9K3PTU6_9STRA</name>
<protein>
    <submittedName>
        <fullName evidence="4">SecC motif-containing protein</fullName>
    </submittedName>
</protein>
<dbReference type="InterPro" id="IPR048469">
    <property type="entry name" value="YchJ-like_M"/>
</dbReference>
<keyword evidence="2" id="KW-0812">Transmembrane</keyword>
<feature type="compositionally biased region" description="Basic and acidic residues" evidence="1">
    <location>
        <begin position="250"/>
        <end position="259"/>
    </location>
</feature>
<keyword evidence="5" id="KW-1185">Reference proteome</keyword>
<feature type="domain" description="YchJ-like middle NTF2-like" evidence="3">
    <location>
        <begin position="115"/>
        <end position="223"/>
    </location>
</feature>
<reference evidence="4" key="1">
    <citation type="journal article" date="2021" name="Sci. Rep.">
        <title>Diploid genomic architecture of Nitzschia inconspicua, an elite biomass production diatom.</title>
        <authorList>
            <person name="Oliver A."/>
            <person name="Podell S."/>
            <person name="Pinowska A."/>
            <person name="Traller J.C."/>
            <person name="Smith S.R."/>
            <person name="McClure R."/>
            <person name="Beliaev A."/>
            <person name="Bohutskyi P."/>
            <person name="Hill E.A."/>
            <person name="Rabines A."/>
            <person name="Zheng H."/>
            <person name="Allen L.Z."/>
            <person name="Kuo A."/>
            <person name="Grigoriev I.V."/>
            <person name="Allen A.E."/>
            <person name="Hazlebeck D."/>
            <person name="Allen E.E."/>
        </authorList>
    </citation>
    <scope>NUCLEOTIDE SEQUENCE</scope>
    <source>
        <strain evidence="4">Hildebrandi</strain>
    </source>
</reference>
<dbReference type="OrthoDB" id="43687at2759"/>
<evidence type="ECO:0000256" key="1">
    <source>
        <dbReference type="SAM" id="MobiDB-lite"/>
    </source>
</evidence>
<dbReference type="Pfam" id="PF02810">
    <property type="entry name" value="SEC-C"/>
    <property type="match status" value="1"/>
</dbReference>
<dbReference type="Proteomes" id="UP000693970">
    <property type="component" value="Unassembled WGS sequence"/>
</dbReference>